<dbReference type="PANTHER" id="PTHR11994">
    <property type="entry name" value="60S RIBOSOMAL PROTEIN L11-RELATED"/>
    <property type="match status" value="1"/>
</dbReference>
<evidence type="ECO:0000256" key="3">
    <source>
        <dbReference type="ARBA" id="ARBA00008553"/>
    </source>
</evidence>
<evidence type="ECO:0000256" key="2">
    <source>
        <dbReference type="ARBA" id="ARBA00004229"/>
    </source>
</evidence>
<comment type="subunit">
    <text evidence="4 9">Part of the 50S ribosomal subunit; contacts the 5S rRNA.</text>
</comment>
<dbReference type="Gene3D" id="3.30.1440.10">
    <property type="match status" value="1"/>
</dbReference>
<dbReference type="GeneID" id="36676093"/>
<dbReference type="PIRSF" id="PIRSF002161">
    <property type="entry name" value="Ribosomal_L5"/>
    <property type="match status" value="1"/>
</dbReference>
<dbReference type="HAMAP" id="MF_01333_B">
    <property type="entry name" value="Ribosomal_uL5_B"/>
    <property type="match status" value="1"/>
</dbReference>
<comment type="subcellular location">
    <subcellularLocation>
        <location evidence="2 9">Plastid</location>
        <location evidence="2 9">Chloroplast</location>
    </subcellularLocation>
</comment>
<comment type="similarity">
    <text evidence="3 9 10">Belongs to the universal ribosomal protein uL5 family.</text>
</comment>
<reference evidence="13" key="1">
    <citation type="journal article" date="2018" name="Sci. Rep.">
        <title>Multiple losses of photosynthesis and convergent reductive genome evolution in the colourless green algae Prototheca.</title>
        <authorList>
            <person name="Suzuki S."/>
            <person name="Endoh R."/>
            <person name="Manabe R.I."/>
            <person name="Ohkuma M."/>
            <person name="Hirakawa Y."/>
        </authorList>
    </citation>
    <scope>NUCLEOTIDE SEQUENCE</scope>
    <source>
        <strain evidence="13">JCM 15793</strain>
    </source>
</reference>
<geneLocation type="chloroplast" evidence="13"/>
<proteinExistence type="inferred from homology"/>
<keyword evidence="7 9" id="KW-0687">Ribonucleoprotein</keyword>
<evidence type="ECO:0000256" key="7">
    <source>
        <dbReference type="ARBA" id="ARBA00023274"/>
    </source>
</evidence>
<dbReference type="GO" id="GO:0005840">
    <property type="term" value="C:ribosome"/>
    <property type="evidence" value="ECO:0007669"/>
    <property type="project" value="UniProtKB-KW"/>
</dbReference>
<dbReference type="InterPro" id="IPR020930">
    <property type="entry name" value="Ribosomal_uL5_bac-type"/>
</dbReference>
<evidence type="ECO:0000256" key="9">
    <source>
        <dbReference type="HAMAP-Rule" id="MF_01333"/>
    </source>
</evidence>
<dbReference type="FunFam" id="3.30.1440.10:FF:000001">
    <property type="entry name" value="50S ribosomal protein L5"/>
    <property type="match status" value="1"/>
</dbReference>
<accession>A0A2Z6BEQ7</accession>
<dbReference type="Pfam" id="PF00281">
    <property type="entry name" value="Ribosomal_L5"/>
    <property type="match status" value="1"/>
</dbReference>
<keyword evidence="9" id="KW-0699">rRNA-binding</keyword>
<dbReference type="RefSeq" id="YP_009478306.1">
    <property type="nucleotide sequence ID" value="NC_037480.1"/>
</dbReference>
<keyword evidence="6 9" id="KW-0689">Ribosomal protein</keyword>
<evidence type="ECO:0000256" key="4">
    <source>
        <dbReference type="ARBA" id="ARBA00011505"/>
    </source>
</evidence>
<dbReference type="InterPro" id="IPR031309">
    <property type="entry name" value="Ribosomal_uL5_C"/>
</dbReference>
<evidence type="ECO:0000259" key="12">
    <source>
        <dbReference type="Pfam" id="PF00673"/>
    </source>
</evidence>
<feature type="domain" description="Large ribosomal subunit protein uL5 N-terminal" evidence="11">
    <location>
        <begin position="35"/>
        <end position="90"/>
    </location>
</feature>
<sequence>MKRYKKVFFLKHRLAEYYRNVIVEDLALENNFKNDRQVPLIKKIVVHRGLGEAPHDPRLLQDCIKEFYAITGQHGAIRKSKKPIAAFKLRQFMPIGIVVTLRGERMYAFLERLINISLPRIRDFQGLDLKGFDGHGNYSFGIEEQLVFPEIKYDDINKIKGMDITIVTTTLKDAFALQLLKAFGLPFKENVVETPIKKAQPAMLFIKKILNL</sequence>
<evidence type="ECO:0000313" key="13">
    <source>
        <dbReference type="EMBL" id="BBD20213.1"/>
    </source>
</evidence>
<dbReference type="InterPro" id="IPR031310">
    <property type="entry name" value="Ribosomal_uL5_N"/>
</dbReference>
<dbReference type="GO" id="GO:0003735">
    <property type="term" value="F:structural constituent of ribosome"/>
    <property type="evidence" value="ECO:0007669"/>
    <property type="project" value="InterPro"/>
</dbReference>
<evidence type="ECO:0000256" key="5">
    <source>
        <dbReference type="ARBA" id="ARBA00022528"/>
    </source>
</evidence>
<keyword evidence="13" id="KW-0934">Plastid</keyword>
<dbReference type="AlphaFoldDB" id="A0A2Z6BEQ7"/>
<comment type="function">
    <text evidence="1 9">Binds 5S rRNA, forms part of the central protuberance of the 50S subunit.</text>
</comment>
<dbReference type="EMBL" id="AP018373">
    <property type="protein sequence ID" value="BBD20213.1"/>
    <property type="molecule type" value="Genomic_DNA"/>
</dbReference>
<keyword evidence="5 13" id="KW-0150">Chloroplast</keyword>
<organism evidence="13">
    <name type="scientific">Prototheca cutis</name>
    <dbReference type="NCBI Taxonomy" id="575411"/>
    <lineage>
        <taxon>Eukaryota</taxon>
        <taxon>Viridiplantae</taxon>
        <taxon>Chlorophyta</taxon>
        <taxon>core chlorophytes</taxon>
        <taxon>Trebouxiophyceae</taxon>
        <taxon>Chlorellales</taxon>
        <taxon>Chlorellaceae</taxon>
        <taxon>Prototheca</taxon>
    </lineage>
</organism>
<dbReference type="InterPro" id="IPR002132">
    <property type="entry name" value="Ribosomal_uL5"/>
</dbReference>
<evidence type="ECO:0000256" key="6">
    <source>
        <dbReference type="ARBA" id="ARBA00022980"/>
    </source>
</evidence>
<dbReference type="GO" id="GO:0019843">
    <property type="term" value="F:rRNA binding"/>
    <property type="evidence" value="ECO:0007669"/>
    <property type="project" value="UniProtKB-UniRule"/>
</dbReference>
<dbReference type="Pfam" id="PF00673">
    <property type="entry name" value="Ribosomal_L5_C"/>
    <property type="match status" value="1"/>
</dbReference>
<dbReference type="SUPFAM" id="SSF55282">
    <property type="entry name" value="RL5-like"/>
    <property type="match status" value="1"/>
</dbReference>
<keyword evidence="9" id="KW-0694">RNA-binding</keyword>
<evidence type="ECO:0000256" key="8">
    <source>
        <dbReference type="ARBA" id="ARBA00035210"/>
    </source>
</evidence>
<name>A0A2Z6BEQ7_9CHLO</name>
<evidence type="ECO:0000259" key="11">
    <source>
        <dbReference type="Pfam" id="PF00281"/>
    </source>
</evidence>
<gene>
    <name evidence="9 13" type="primary">rpl5</name>
</gene>
<dbReference type="GO" id="GO:0006412">
    <property type="term" value="P:translation"/>
    <property type="evidence" value="ECO:0007669"/>
    <property type="project" value="UniProtKB-UniRule"/>
</dbReference>
<dbReference type="NCBIfam" id="NF000585">
    <property type="entry name" value="PRK00010.1"/>
    <property type="match status" value="1"/>
</dbReference>
<evidence type="ECO:0000256" key="10">
    <source>
        <dbReference type="RuleBase" id="RU003930"/>
    </source>
</evidence>
<evidence type="ECO:0000256" key="1">
    <source>
        <dbReference type="ARBA" id="ARBA00003898"/>
    </source>
</evidence>
<dbReference type="GO" id="GO:1990904">
    <property type="term" value="C:ribonucleoprotein complex"/>
    <property type="evidence" value="ECO:0007669"/>
    <property type="project" value="UniProtKB-KW"/>
</dbReference>
<feature type="domain" description="Large ribosomal subunit protein uL5 C-terminal" evidence="12">
    <location>
        <begin position="94"/>
        <end position="187"/>
    </location>
</feature>
<dbReference type="GO" id="GO:0009507">
    <property type="term" value="C:chloroplast"/>
    <property type="evidence" value="ECO:0007669"/>
    <property type="project" value="UniProtKB-SubCell"/>
</dbReference>
<protein>
    <recommendedName>
        <fullName evidence="8 9">Large ribosomal subunit protein uL5c</fullName>
    </recommendedName>
</protein>
<dbReference type="InterPro" id="IPR022803">
    <property type="entry name" value="Ribosomal_uL5_dom_sf"/>
</dbReference>